<name>A0A7W8A7F3_9ACTN</name>
<feature type="signal peptide" evidence="1">
    <location>
        <begin position="1"/>
        <end position="21"/>
    </location>
</feature>
<keyword evidence="1" id="KW-0732">Signal</keyword>
<evidence type="ECO:0000313" key="2">
    <source>
        <dbReference type="EMBL" id="MBB5080449.1"/>
    </source>
</evidence>
<dbReference type="Proteomes" id="UP000568380">
    <property type="component" value="Unassembled WGS sequence"/>
</dbReference>
<accession>A0A7W8A7F3</accession>
<evidence type="ECO:0000256" key="1">
    <source>
        <dbReference type="SAM" id="SignalP"/>
    </source>
</evidence>
<gene>
    <name evidence="2" type="ORF">HNR40_005936</name>
</gene>
<dbReference type="AlphaFoldDB" id="A0A7W8A7F3"/>
<sequence>MVGWCIAVLGAAMLAAPSTQAAGGYICVTGEFSQGRVSAENCAGNGLRDVTVIIWYGDAGTYTCRNATFYPLASHLEATGCAV</sequence>
<evidence type="ECO:0008006" key="4">
    <source>
        <dbReference type="Google" id="ProtNLM"/>
    </source>
</evidence>
<comment type="caution">
    <text evidence="2">The sequence shown here is derived from an EMBL/GenBank/DDBJ whole genome shotgun (WGS) entry which is preliminary data.</text>
</comment>
<feature type="chain" id="PRO_5030903625" description="Ig-like domain-containing protein" evidence="1">
    <location>
        <begin position="22"/>
        <end position="83"/>
    </location>
</feature>
<dbReference type="EMBL" id="JACHIN010000008">
    <property type="protein sequence ID" value="MBB5080449.1"/>
    <property type="molecule type" value="Genomic_DNA"/>
</dbReference>
<evidence type="ECO:0000313" key="3">
    <source>
        <dbReference type="Proteomes" id="UP000568380"/>
    </source>
</evidence>
<proteinExistence type="predicted"/>
<organism evidence="2 3">
    <name type="scientific">Nonomuraea endophytica</name>
    <dbReference type="NCBI Taxonomy" id="714136"/>
    <lineage>
        <taxon>Bacteria</taxon>
        <taxon>Bacillati</taxon>
        <taxon>Actinomycetota</taxon>
        <taxon>Actinomycetes</taxon>
        <taxon>Streptosporangiales</taxon>
        <taxon>Streptosporangiaceae</taxon>
        <taxon>Nonomuraea</taxon>
    </lineage>
</organism>
<dbReference type="RefSeq" id="WP_184966947.1">
    <property type="nucleotide sequence ID" value="NZ_JACHIN010000008.1"/>
</dbReference>
<protein>
    <recommendedName>
        <fullName evidence="4">Ig-like domain-containing protein</fullName>
    </recommendedName>
</protein>
<keyword evidence="3" id="KW-1185">Reference proteome</keyword>
<reference evidence="2 3" key="1">
    <citation type="submission" date="2020-08" db="EMBL/GenBank/DDBJ databases">
        <title>Genomic Encyclopedia of Type Strains, Phase IV (KMG-IV): sequencing the most valuable type-strain genomes for metagenomic binning, comparative biology and taxonomic classification.</title>
        <authorList>
            <person name="Goeker M."/>
        </authorList>
    </citation>
    <scope>NUCLEOTIDE SEQUENCE [LARGE SCALE GENOMIC DNA]</scope>
    <source>
        <strain evidence="2 3">DSM 45385</strain>
    </source>
</reference>